<proteinExistence type="predicted"/>
<comment type="caution">
    <text evidence="1">The sequence shown here is derived from an EMBL/GenBank/DDBJ whole genome shotgun (WGS) entry which is preliminary data.</text>
</comment>
<name>D1QS97_9BACT</name>
<protein>
    <submittedName>
        <fullName evidence="1">Uncharacterized protein</fullName>
    </submittedName>
</protein>
<evidence type="ECO:0000313" key="1">
    <source>
        <dbReference type="EMBL" id="EFB31852.1"/>
    </source>
</evidence>
<reference evidence="1 2" key="1">
    <citation type="submission" date="2009-11" db="EMBL/GenBank/DDBJ databases">
        <authorList>
            <person name="Weinstock G."/>
            <person name="Sodergren E."/>
            <person name="Clifton S."/>
            <person name="Fulton L."/>
            <person name="Fulton B."/>
            <person name="Courtney L."/>
            <person name="Fronick C."/>
            <person name="Harrison M."/>
            <person name="Strong C."/>
            <person name="Farmer C."/>
            <person name="Delahaunty K."/>
            <person name="Markovic C."/>
            <person name="Hall O."/>
            <person name="Minx P."/>
            <person name="Tomlinson C."/>
            <person name="Mitreva M."/>
            <person name="Nelson J."/>
            <person name="Hou S."/>
            <person name="Wollam A."/>
            <person name="Pepin K.H."/>
            <person name="Johnson M."/>
            <person name="Bhonagiri V."/>
            <person name="Nash W.E."/>
            <person name="Warren W."/>
            <person name="Chinwalla A."/>
            <person name="Mardis E.R."/>
            <person name="Wilson R.K."/>
        </authorList>
    </citation>
    <scope>NUCLEOTIDE SEQUENCE [LARGE SCALE GENOMIC DNA]</scope>
    <source>
        <strain evidence="1 2">F0302</strain>
    </source>
</reference>
<dbReference type="EMBL" id="ACUZ02000033">
    <property type="protein sequence ID" value="EFB31852.1"/>
    <property type="molecule type" value="Genomic_DNA"/>
</dbReference>
<sequence>MFRSTINKEIAKIRTRGFICRFMRNNARLQYVVHDLLRCKETPFSVFSIWFLMFS</sequence>
<organism evidence="1 2">
    <name type="scientific">Segatella oris F0302</name>
    <dbReference type="NCBI Taxonomy" id="649760"/>
    <lineage>
        <taxon>Bacteria</taxon>
        <taxon>Pseudomonadati</taxon>
        <taxon>Bacteroidota</taxon>
        <taxon>Bacteroidia</taxon>
        <taxon>Bacteroidales</taxon>
        <taxon>Prevotellaceae</taxon>
        <taxon>Segatella</taxon>
    </lineage>
</organism>
<dbReference type="AlphaFoldDB" id="D1QS97"/>
<accession>D1QS97</accession>
<dbReference type="Proteomes" id="UP000004079">
    <property type="component" value="Unassembled WGS sequence"/>
</dbReference>
<gene>
    <name evidence="1" type="ORF">HMPREF0971_01854</name>
</gene>
<dbReference type="HOGENOM" id="CLU_3028541_0_0_10"/>
<dbReference type="STRING" id="649760.HMPREF0971_01854"/>
<evidence type="ECO:0000313" key="2">
    <source>
        <dbReference type="Proteomes" id="UP000004079"/>
    </source>
</evidence>